<organism evidence="1">
    <name type="scientific">hydrothermal vent metagenome</name>
    <dbReference type="NCBI Taxonomy" id="652676"/>
    <lineage>
        <taxon>unclassified sequences</taxon>
        <taxon>metagenomes</taxon>
        <taxon>ecological metagenomes</taxon>
    </lineage>
</organism>
<accession>A0A3B0VL69</accession>
<sequence>NLTVKIILKYDIPIQEFMEELKMAMVKEAKRQNPEYTMVQLACRTGIDRRYIGQYLASESFPVKPPKAELVLEEVHRICVRNNSKYINKTGPFQTFESVCNTLASGCLTHNAVATELLRQGNIIDRGKQYELVTQIYTPKQHDIVQQFKLLTTELTRMNDTVLYNFDTADKNQRQCQRNIYSTQVDPKHFPEIKVEMSKILNKTLANVDKILSKYEEDVPIGTYPAFGISAFMFGYQNKDKDK</sequence>
<name>A0A3B0VL69_9ZZZZ</name>
<reference evidence="1" key="1">
    <citation type="submission" date="2018-06" db="EMBL/GenBank/DDBJ databases">
        <authorList>
            <person name="Zhirakovskaya E."/>
        </authorList>
    </citation>
    <scope>NUCLEOTIDE SEQUENCE</scope>
</reference>
<proteinExistence type="predicted"/>
<protein>
    <submittedName>
        <fullName evidence="1">Uncharacterized protein</fullName>
    </submittedName>
</protein>
<evidence type="ECO:0000313" key="1">
    <source>
        <dbReference type="EMBL" id="VAW39117.1"/>
    </source>
</evidence>
<dbReference type="AlphaFoldDB" id="A0A3B0VL69"/>
<feature type="non-terminal residue" evidence="1">
    <location>
        <position position="1"/>
    </location>
</feature>
<gene>
    <name evidence="1" type="ORF">MNBD_GAMMA01-1241</name>
</gene>
<dbReference type="EMBL" id="UOEW01000219">
    <property type="protein sequence ID" value="VAW39117.1"/>
    <property type="molecule type" value="Genomic_DNA"/>
</dbReference>